<dbReference type="SMART" id="SM01294">
    <property type="entry name" value="PKS_PP_betabranch"/>
    <property type="match status" value="1"/>
</dbReference>
<dbReference type="SUPFAM" id="SSF53901">
    <property type="entry name" value="Thiolase-like"/>
    <property type="match status" value="2"/>
</dbReference>
<keyword evidence="13" id="KW-1185">Reference proteome</keyword>
<dbReference type="Pfam" id="PF02801">
    <property type="entry name" value="Ketoacyl-synt_C"/>
    <property type="match status" value="2"/>
</dbReference>
<dbReference type="CDD" id="cd05930">
    <property type="entry name" value="A_NRPS"/>
    <property type="match status" value="1"/>
</dbReference>
<dbReference type="InterPro" id="IPR049900">
    <property type="entry name" value="PKS_mFAS_DH"/>
</dbReference>
<dbReference type="Gene3D" id="3.30.559.10">
    <property type="entry name" value="Chloramphenicol acetyltransferase-like domain"/>
    <property type="match status" value="2"/>
</dbReference>
<evidence type="ECO:0000256" key="1">
    <source>
        <dbReference type="ARBA" id="ARBA00001957"/>
    </source>
</evidence>
<dbReference type="Gene3D" id="3.40.50.720">
    <property type="entry name" value="NAD(P)-binding Rossmann-like Domain"/>
    <property type="match status" value="1"/>
</dbReference>
<dbReference type="PROSITE" id="PS00455">
    <property type="entry name" value="AMP_BINDING"/>
    <property type="match status" value="1"/>
</dbReference>
<evidence type="ECO:0000256" key="6">
    <source>
        <dbReference type="ARBA" id="ARBA00029443"/>
    </source>
</evidence>
<dbReference type="SMART" id="SM00827">
    <property type="entry name" value="PKS_AT"/>
    <property type="match status" value="2"/>
</dbReference>
<feature type="domain" description="Carrier" evidence="9">
    <location>
        <begin position="4246"/>
        <end position="4321"/>
    </location>
</feature>
<evidence type="ECO:0000256" key="7">
    <source>
        <dbReference type="PROSITE-ProRule" id="PRU01363"/>
    </source>
</evidence>
<dbReference type="InterPro" id="IPR001242">
    <property type="entry name" value="Condensation_dom"/>
</dbReference>
<dbReference type="InterPro" id="IPR042104">
    <property type="entry name" value="PKS_dehydratase_sf"/>
</dbReference>
<dbReference type="InterPro" id="IPR001031">
    <property type="entry name" value="Thioesterase"/>
</dbReference>
<dbReference type="NCBIfam" id="TIGR01733">
    <property type="entry name" value="AA-adenyl-dom"/>
    <property type="match status" value="1"/>
</dbReference>
<evidence type="ECO:0000256" key="8">
    <source>
        <dbReference type="SAM" id="MobiDB-lite"/>
    </source>
</evidence>
<dbReference type="InterPro" id="IPR057326">
    <property type="entry name" value="KR_dom"/>
</dbReference>
<dbReference type="PROSITE" id="PS52004">
    <property type="entry name" value="KS3_2"/>
    <property type="match status" value="2"/>
</dbReference>
<dbReference type="InterPro" id="IPR014043">
    <property type="entry name" value="Acyl_transferase_dom"/>
</dbReference>
<proteinExistence type="inferred from homology"/>
<dbReference type="SUPFAM" id="SSF55048">
    <property type="entry name" value="Probable ACP-binding domain of malonyl-CoA ACP transacylase"/>
    <property type="match status" value="2"/>
</dbReference>
<dbReference type="CDD" id="cd08956">
    <property type="entry name" value="KR_3_FAS_SDR_x"/>
    <property type="match status" value="1"/>
</dbReference>
<evidence type="ECO:0000259" key="10">
    <source>
        <dbReference type="PROSITE" id="PS52004"/>
    </source>
</evidence>
<dbReference type="InterPro" id="IPR000873">
    <property type="entry name" value="AMP-dep_synth/lig_dom"/>
</dbReference>
<feature type="region of interest" description="Disordered" evidence="8">
    <location>
        <begin position="1133"/>
        <end position="1161"/>
    </location>
</feature>
<dbReference type="Gene3D" id="3.30.70.3290">
    <property type="match status" value="2"/>
</dbReference>
<evidence type="ECO:0000256" key="5">
    <source>
        <dbReference type="ARBA" id="ARBA00023194"/>
    </source>
</evidence>
<dbReference type="InterPro" id="IPR036736">
    <property type="entry name" value="ACP-like_sf"/>
</dbReference>
<reference evidence="12 13" key="1">
    <citation type="journal article" date="2023" name="Microb. Genom.">
        <title>Mesoterricola silvestris gen. nov., sp. nov., Mesoterricola sediminis sp. nov., Geothrix oryzae sp. nov., Geothrix edaphica sp. nov., Geothrix rubra sp. nov., and Geothrix limicola sp. nov., six novel members of Acidobacteriota isolated from soils.</title>
        <authorList>
            <person name="Weisberg A.J."/>
            <person name="Pearce E."/>
            <person name="Kramer C.G."/>
            <person name="Chang J.H."/>
            <person name="Clarke C.R."/>
        </authorList>
    </citation>
    <scope>NUCLEOTIDE SEQUENCE [LARGE SCALE GENOMIC DNA]</scope>
    <source>
        <strain evidence="12 13">ID09-01A</strain>
    </source>
</reference>
<gene>
    <name evidence="12" type="ORF">PV662_44185</name>
</gene>
<dbReference type="Proteomes" id="UP001271274">
    <property type="component" value="Unassembled WGS sequence"/>
</dbReference>
<dbReference type="Pfam" id="PF00698">
    <property type="entry name" value="Acyl_transf_1"/>
    <property type="match status" value="2"/>
</dbReference>
<dbReference type="InterPro" id="IPR014031">
    <property type="entry name" value="Ketoacyl_synth_C"/>
</dbReference>
<dbReference type="InterPro" id="IPR020841">
    <property type="entry name" value="PKS_Beta-ketoAc_synthase_dom"/>
</dbReference>
<feature type="domain" description="Carrier" evidence="9">
    <location>
        <begin position="2161"/>
        <end position="2237"/>
    </location>
</feature>
<accession>A0ABU4NVE0</accession>
<dbReference type="InterPro" id="IPR020845">
    <property type="entry name" value="AMP-binding_CS"/>
</dbReference>
<comment type="cofactor">
    <cofactor evidence="1">
        <name>pantetheine 4'-phosphate</name>
        <dbReference type="ChEBI" id="CHEBI:47942"/>
    </cofactor>
</comment>
<dbReference type="Pfam" id="PF16197">
    <property type="entry name" value="KAsynt_C_assoc"/>
    <property type="match status" value="2"/>
</dbReference>
<feature type="domain" description="Carrier" evidence="9">
    <location>
        <begin position="3200"/>
        <end position="3277"/>
    </location>
</feature>
<feature type="region of interest" description="C-terminal hotdog fold" evidence="7">
    <location>
        <begin position="1"/>
        <end position="148"/>
    </location>
</feature>
<dbReference type="PROSITE" id="PS50075">
    <property type="entry name" value="CARRIER"/>
    <property type="match status" value="5"/>
</dbReference>
<dbReference type="InterPro" id="IPR032821">
    <property type="entry name" value="PKS_assoc"/>
</dbReference>
<feature type="region of interest" description="Disordered" evidence="8">
    <location>
        <begin position="4212"/>
        <end position="4236"/>
    </location>
</feature>
<dbReference type="InterPro" id="IPR016035">
    <property type="entry name" value="Acyl_Trfase/lysoPLipase"/>
</dbReference>
<keyword evidence="5" id="KW-0045">Antibiotic biosynthesis</keyword>
<dbReference type="InterPro" id="IPR045851">
    <property type="entry name" value="AMP-bd_C_sf"/>
</dbReference>
<keyword evidence="4" id="KW-0808">Transferase</keyword>
<dbReference type="SUPFAM" id="SSF53474">
    <property type="entry name" value="alpha/beta-Hydrolases"/>
    <property type="match status" value="1"/>
</dbReference>
<dbReference type="Gene3D" id="1.10.1200.10">
    <property type="entry name" value="ACP-like"/>
    <property type="match status" value="5"/>
</dbReference>
<organism evidence="12 13">
    <name type="scientific">Streptomyces europaeiscabiei</name>
    <dbReference type="NCBI Taxonomy" id="146819"/>
    <lineage>
        <taxon>Bacteria</taxon>
        <taxon>Bacillati</taxon>
        <taxon>Actinomycetota</taxon>
        <taxon>Actinomycetes</taxon>
        <taxon>Kitasatosporales</taxon>
        <taxon>Streptomycetaceae</taxon>
        <taxon>Streptomyces</taxon>
    </lineage>
</organism>
<dbReference type="InterPro" id="IPR029058">
    <property type="entry name" value="AB_hydrolase_fold"/>
</dbReference>
<dbReference type="InterPro" id="IPR013968">
    <property type="entry name" value="PKS_KR"/>
</dbReference>
<comment type="similarity">
    <text evidence="6">In the C-terminal section; belongs to the NRP synthetase family.</text>
</comment>
<feature type="domain" description="PKS/mFAS DH" evidence="11">
    <location>
        <begin position="1"/>
        <end position="148"/>
    </location>
</feature>
<sequence>MPLDGFYDRFRDRGIDYGPAFQGLDDLWRQDYELHAVLRLPESLRTDGFGIHPALLDAAFHTILAAEEACEDRAGDEGGGQRAKRVLLPFEWSDARLYATGASVVRVRVRLDEKHEQAELCVTEENGSPVATASLRLRKATAESLRATQQPHLYRLEFQEYQAPAAAPTDTAITAGPLAAALELPTLDTETGPAPSRIVVDATQPCGTPEEFTAAALVRARDLLADPRPAGTELVWVTRRAVSVDEDETVDLASAPLWGLLRAARAEGHPVRLVDVDEAADPDAVRAALTVAEPELVVRGADIRAPRLVRLTPHATAPAQGAADATEHTPGTVLITGGTGELGRQVARHLVGARGVRKLVLASRRGDAADGSAELIGELTAAGADSVRVVACDVTSRDQVAALVESVPDLSGVWHLAGVLDDGLLTDQTPERLERVWAPKARAAWWLHELTADRPLTSFVVFSSAAGVLGSAGQSAYAAANAFADAVVLERHRRGLPALSLSWGLWEQDGTGLTAHLGRAELARMRRQGVTALTGPQALGALDAALTSRRAHLVPLRIDLSGAEDDRSPLLRGRTRMRRLADTRTDGADTGWSALPEQRRLPALTDLVRREAAEALGSSGEIHPDTQFTELGLDSLMAVELRRRLSAETGLSLPATAVFDHPTPAGLARYLDGCLGDREDDTGRARVQRVQRVQRRGVHPATEGQRRLWFLEQMRPGTAEYNVTMPVRVAEPLDRAAFASAVEFVVRRHEALRTGLESRDGELVQAVHEEFGTPLRFEEAADPEELAARIRDEAETPFDLSGPVLLRCLVLTGADDQVVCFTLHHAIIDASSLVMVLHELFAAYDTFRAGLVPDSGGEPPVHLGDYAGWERDAIAQGAFEAGLGFFRSELAGAPRLELPRGTPDSGAGKVGFALPDALRSELEALASDAGVTLYTVLAGSFAVLLSRYSDQRDFSIGTVWSGRTLSGTPEIVGFLANTLPLRCDLSADPTVSELLAAMKSRVLGVMEHQNVPLSEVVRAVGAERNGEENPLFRAVFNYGLGAEPDDGTWQPFAGSFTGNVAGTAKFELTMSLAPAAEGLSGELEFQSHVLDQESAQRMVANFETLLHSFLRDGALPVSRLPLLHTREEGWFRQHGDSLTPDTAALPPAQPEPTAQPDSAEPAAGADLVWQTVLSAWSQVLEVEPDEVDPDSGFFDLGGTSLTAVRVHELVRAGLDREFPLSTLFRHSTVRRLTTFLSGDTTPAASAAPAPAPAGERADEDAVAIVGVALRLPGASDAEEFWANLRGGVESIRRFTDQEMLDAGVPAHVVEDPAFVHAKGYVGDADLFDAEFFGYSPSEAENMDPQHRLFLETAWQGLENAGIVHDTHPGRIGVFAGAGFGGYNSGSVRGDEISELHEFYRNLLGNKSDFVSTRVAHKLNLRGPALTVQTACSTGLVLAHLARQSLLRGESDVAIVGASALTFPLEYGYPHQEGFVFSPDGSCRAFDADRQGTVVGNGVVAVVMRRLSDAVVAGDRIYAVVRGSAINNDGSDKVGFTAPSVSGQAAVITDALADAGLSSADIGYVEAHGTATAMGDLIEIQALQEVFSPDRDEPCAVGSVKSNIGHVDVAAGLAGLVKAALCVYHGELVPTVNFNQADPELGLDPAVLRISDDTRTWPGTRRAGVSSFGIGGTNAHLVIEQPPQPAAQPDPAPGAAPAAAPVVLSGRTPQALRDQARQWAHWLTEHPDTTLTDLAWTTTRHRRHFSYRAAVLAHDLDEAVRGLTALGDGQTDDAVCTGVAEEHGKVAFVFAGHGAQWPGMAQRLLTESPAFADTVARCDEALRPWTGWSVQELLENPDTSGLSLDDVEVTQPALFTVALGLAQVWRSVGLEPEAVVGHSQGEVPAAVVAGALTLEEGARIVAVRSQAFGRIESGSGGMALLGLPLTEVEELLADYDGALSVAAVNTPGSVAVAGAADAVDDLLAKLADRDVFSRRIKADRAGHCSLVDPMLPEVEAALNGLRPRPTTVPMYSTVTGAPIGGDTLDARYWCRNLREPVRMDLALDALRADGYGVFTEVSPHPLLAVPLTTFTAAGGGVVLGSLRRDHGGLAQILRGLGELHVHGHPVDWTRVIAGPGRLVDVPGYAFQRQSYWIDGGARPRQERQAPPPADLATRLAALPEPARARTVLEAVQDVVRGVLGLGEPLPVDERFQGRGLDSMMALQLRNRLSEVTGAPLPSTLAFEHPTPQAVVDYLLANVFCELPSSGPSMDRAERREVHPATEGQRRLWFLERMRPDSAQYNAVLRFEVDSPLCPETFRSALRVVMERHEALRTGLESRDGELVQVVHREFTVPLRHERVTGADELDRMLHAEERVPFELDAETLFRCLLVDSGRTWTMCFTMHHAITDGWSMSVLLQELHETYRALAEQGTPQLAEVRYHLGDYARWEKQSLEQGAFEPSLAYFASELDGCRRLELPERAAAEDEQGDAVHFTVPAELRAALDELATRHCVTGYTVYVSAFAVLLARYTDQYDFSLGTIWSARELPQVGETFGFLANTLPLRCDLTGTVSFEDVIAATHTRVRGVFEHQSVPLSEVVRIAGGDRTGEENPLFRAVFNYSGTAFPTVGTGEAAWRLPPTGSVSGNVRGASKFELGLTLSTDGDELRGELEFQAHVLDQDSARRMAANFETLLASLAAEPARPVREAGLLCGAERDWLAEHGGHVAARPAGETACELILAQVARTPDAVAVASDGGELTYREMSARARAIARELTALGVRHGDLVGLCLPRTADLPVAMLATWMAGAAYVPLDPAYPKAWLDHVVSDSGLGVVISSGSLPDVSPDGLRVLSVEEITEAEQPGGAAPVAPDPSDPAFVIYTSGTTGTPKGVVVEHTQFANFCGAMDERVGGGDGGTWLAVTSMSFDTSGLELLWTLTRGYRVVIADGELGDWAGYRRYGPTHLQCTPSLARTLLEGAGGRELLSQLRLLMVAGEALDRGLSDRLLRTCGGDVFNMYGPTETTIYSTGWRVEPGPVCLGTPVRDTRLAVLDRHRQPVPRGCRGELWIGGRGVARGYWNRAALTDERFVVDPFPGAGRMYRSGDVVRYREDGSLEYCGRTDSQVKLAGHRIELGEVESVVAGCNGVREAAAVVREDTGRPALWVFYSGEADQQVLAERAAQRLPVAMLPTRWVRLESLPQTPNRKIDRLALAALPTAQPDSAEPAAGADLVWQTVLSAWSQVLEVEPDEVDPDSGFFDLGGTSLTAVRVHELVRAGLDREFPLSTLFRHSTVRRLTTFLSGDTTPAASAAPAPAPAGERADEDAVAIVGVALRLPGASDAEEFWANLRGGVESIRRFTDQEMLDAGVPAHVLEEPGFVPAKGYIEDADLFDAEFFRCSPSEAQNMDPQHRLFLETAWQGLENAGIVADTHPGRIGVFGGVGFGGYDLGDPEGSSEAFRAAIGNMNDFLTTRLAHKLNLRGPALTVQTACSTGLVLAHLARQSLLRGESDVAIVGASALTFPLEQGYQHEEGFVASPDGHCRPFDADGAGTVLANGVVAVVMRRLSDAVEAGDRIYAVVRGSAINNDGSDKVGFTAPSVNGQATVITDALADAGLSSADIGYVEAHGTATAMGDPIEIQALQEVFSPDRDEPCAVGSVKSNIGHVDVAAGLAGLVKAALCVYHGELVPTVNFQRVNPELGLDPAVLRISDDTRTWPGTRRAGVSSFGIGGTNAHLVIEQPPQPAAQPDPAPGAAPAAAPVVLSGRTPQALRDQARQWAHWLTEHPDTTLTDLAWTTTRHRRHFAERASVAGPDLPTVIEGLTALAQDQPDASVTLATARPGKVVFVFPGQGSQWPGMAQRLLTESPAFADTVARCDEALRPWTGWSVHELLQNEDRIAWDRLDIAQPVLFTMYLALAAAMRDLGLEAQAVVGHSQGEIPAAVVAGSLTLEEGARIVAERSKTLAALSSDGEMATVQLPVFEVEAALAPHGNAVSVAVVNTPGSTVISGDRAVVEKLLHAWDDQDVMCGKLNAACASHSSHMDALLPGLRDQLAPLNPRPSRIPLYSTVLGRRAAGEELDADYWCRNLREPVRLDLAQQELLADGYTVFVEVSPHPVLAMPLADGGAEQDAVVLAAMERDQGGLDRLQHTLGALHAHGVEIDWPAAVPHGRMVDLPGYAFQRQRHWKAPARRKTTDQRFWDAVGADETDSLAELLGASGEHRDSVADLLPLLRRWHESRDGHAASADRPHEDETTGTPQDSGLAERLAGMDRDTQLTTVLELVRTEAAAVLGTTRIPAEQPLQQLGMDSLMAVGLRARLARRSGLRLGTDVLFRQGGCAGIAQHVVDELTGRQPVTEAAPDPLIRVLKPARHPKVRILCMSGMGGTTTGHVPLIPHLPEDVELLGVRVPGREGRSGEAPVSDVNVLVDRVVADLSDRLDVPIVLYGHSQGAYTAWEIAHRLGSRVGGPDLSLVAACAPSPFSETPEALKQFQKVSTLWDTATPATLVEMFRGMLPDDILDNEEVFGTYVENLRADFGMWNRHQLALQGDRRGPLDIPITAVSGTADPVLPEGTMAGWSTLTSGEFVVRSIEGSHSAPLESPKAMAEELTAAALSCGLLPKA</sequence>
<dbReference type="Gene3D" id="3.30.300.30">
    <property type="match status" value="1"/>
</dbReference>
<keyword evidence="2" id="KW-0596">Phosphopantetheine</keyword>
<dbReference type="Gene3D" id="6.10.140.1830">
    <property type="match status" value="1"/>
</dbReference>
<dbReference type="CDD" id="cd00833">
    <property type="entry name" value="PKS"/>
    <property type="match status" value="2"/>
</dbReference>
<dbReference type="CDD" id="cd19531">
    <property type="entry name" value="LCL_NRPS-like"/>
    <property type="match status" value="2"/>
</dbReference>
<dbReference type="InterPro" id="IPR036291">
    <property type="entry name" value="NAD(P)-bd_dom_sf"/>
</dbReference>
<dbReference type="InterPro" id="IPR001227">
    <property type="entry name" value="Ac_transferase_dom_sf"/>
</dbReference>
<dbReference type="SUPFAM" id="SSF56801">
    <property type="entry name" value="Acetyl-CoA synthetase-like"/>
    <property type="match status" value="1"/>
</dbReference>
<evidence type="ECO:0000259" key="11">
    <source>
        <dbReference type="PROSITE" id="PS52019"/>
    </source>
</evidence>
<feature type="domain" description="Ketosynthase family 3 (KS3)" evidence="10">
    <location>
        <begin position="1259"/>
        <end position="1680"/>
    </location>
</feature>
<dbReference type="InterPro" id="IPR016036">
    <property type="entry name" value="Malonyl_transacylase_ACP-bd"/>
</dbReference>
<dbReference type="InterPro" id="IPR016039">
    <property type="entry name" value="Thiolase-like"/>
</dbReference>
<dbReference type="Pfam" id="PF00109">
    <property type="entry name" value="ketoacyl-synt"/>
    <property type="match status" value="2"/>
</dbReference>
<dbReference type="Pfam" id="PF00975">
    <property type="entry name" value="Thioesterase"/>
    <property type="match status" value="1"/>
</dbReference>
<dbReference type="PANTHER" id="PTHR43775">
    <property type="entry name" value="FATTY ACID SYNTHASE"/>
    <property type="match status" value="1"/>
</dbReference>
<dbReference type="SUPFAM" id="SSF52151">
    <property type="entry name" value="FabD/lysophospholipase-like"/>
    <property type="match status" value="2"/>
</dbReference>
<dbReference type="Gene3D" id="3.40.47.10">
    <property type="match status" value="2"/>
</dbReference>
<feature type="domain" description="Carrier" evidence="9">
    <location>
        <begin position="1163"/>
        <end position="1240"/>
    </location>
</feature>
<dbReference type="SUPFAM" id="SSF52777">
    <property type="entry name" value="CoA-dependent acyltransferases"/>
    <property type="match status" value="4"/>
</dbReference>
<evidence type="ECO:0000256" key="3">
    <source>
        <dbReference type="ARBA" id="ARBA00022553"/>
    </source>
</evidence>
<keyword evidence="3" id="KW-0597">Phosphoprotein</keyword>
<dbReference type="Gene3D" id="3.40.50.1820">
    <property type="entry name" value="alpha/beta hydrolase"/>
    <property type="match status" value="1"/>
</dbReference>
<evidence type="ECO:0000259" key="9">
    <source>
        <dbReference type="PROSITE" id="PS50075"/>
    </source>
</evidence>
<dbReference type="InterPro" id="IPR014030">
    <property type="entry name" value="Ketoacyl_synth_N"/>
</dbReference>
<feature type="domain" description="Carrier" evidence="9">
    <location>
        <begin position="599"/>
        <end position="675"/>
    </location>
</feature>
<dbReference type="PANTHER" id="PTHR43775:SF37">
    <property type="entry name" value="SI:DKEY-61P9.11"/>
    <property type="match status" value="1"/>
</dbReference>
<name>A0ABU4NVE0_9ACTN</name>
<dbReference type="PROSITE" id="PS00012">
    <property type="entry name" value="PHOSPHOPANTETHEINE"/>
    <property type="match status" value="2"/>
</dbReference>
<feature type="domain" description="Ketosynthase family 3 (KS3)" evidence="10">
    <location>
        <begin position="3296"/>
        <end position="3712"/>
    </location>
</feature>
<dbReference type="Pfam" id="PF08659">
    <property type="entry name" value="KR"/>
    <property type="match status" value="1"/>
</dbReference>
<dbReference type="EMBL" id="JARAYU010000030">
    <property type="protein sequence ID" value="MDX3706566.1"/>
    <property type="molecule type" value="Genomic_DNA"/>
</dbReference>
<dbReference type="Gene3D" id="3.30.559.30">
    <property type="entry name" value="Nonribosomal peptide synthetase, condensation domain"/>
    <property type="match status" value="2"/>
</dbReference>
<dbReference type="SMART" id="SM00825">
    <property type="entry name" value="PKS_KS"/>
    <property type="match status" value="2"/>
</dbReference>
<protein>
    <submittedName>
        <fullName evidence="12">Amino acid adenylation domain-containing protein</fullName>
    </submittedName>
</protein>
<evidence type="ECO:0000256" key="2">
    <source>
        <dbReference type="ARBA" id="ARBA00022450"/>
    </source>
</evidence>
<dbReference type="InterPro" id="IPR010071">
    <property type="entry name" value="AA_adenyl_dom"/>
</dbReference>
<dbReference type="SUPFAM" id="SSF51735">
    <property type="entry name" value="NAD(P)-binding Rossmann-fold domains"/>
    <property type="match status" value="2"/>
</dbReference>
<dbReference type="Pfam" id="PF00550">
    <property type="entry name" value="PP-binding"/>
    <property type="match status" value="5"/>
</dbReference>
<dbReference type="InterPro" id="IPR006162">
    <property type="entry name" value="Ppantetheine_attach_site"/>
</dbReference>
<evidence type="ECO:0000313" key="13">
    <source>
        <dbReference type="Proteomes" id="UP001271274"/>
    </source>
</evidence>
<dbReference type="InterPro" id="IPR050091">
    <property type="entry name" value="PKS_NRPS_Biosynth_Enz"/>
</dbReference>
<dbReference type="Pfam" id="PF00668">
    <property type="entry name" value="Condensation"/>
    <property type="match status" value="2"/>
</dbReference>
<dbReference type="Gene3D" id="3.40.366.10">
    <property type="entry name" value="Malonyl-Coenzyme A Acyl Carrier Protein, domain 2"/>
    <property type="match status" value="2"/>
</dbReference>
<feature type="region of interest" description="N-terminal hotdog fold" evidence="7">
    <location>
        <position position="1"/>
    </location>
</feature>
<comment type="caution">
    <text evidence="12">The sequence shown here is derived from an EMBL/GenBank/DDBJ whole genome shotgun (WGS) entry which is preliminary data.</text>
</comment>
<comment type="caution">
    <text evidence="7">Lacks conserved residue(s) required for the propagation of feature annotation.</text>
</comment>
<dbReference type="InterPro" id="IPR009081">
    <property type="entry name" value="PP-bd_ACP"/>
</dbReference>
<dbReference type="InterPro" id="IPR049551">
    <property type="entry name" value="PKS_DH_C"/>
</dbReference>
<dbReference type="Gene3D" id="3.40.50.12780">
    <property type="entry name" value="N-terminal domain of ligase-like"/>
    <property type="match status" value="1"/>
</dbReference>
<dbReference type="SUPFAM" id="SSF47336">
    <property type="entry name" value="ACP-like"/>
    <property type="match status" value="5"/>
</dbReference>
<evidence type="ECO:0000256" key="4">
    <source>
        <dbReference type="ARBA" id="ARBA00022679"/>
    </source>
</evidence>
<dbReference type="SMART" id="SM00822">
    <property type="entry name" value="PKS_KR"/>
    <property type="match status" value="1"/>
</dbReference>
<dbReference type="Pfam" id="PF00501">
    <property type="entry name" value="AMP-binding"/>
    <property type="match status" value="1"/>
</dbReference>
<dbReference type="InterPro" id="IPR023213">
    <property type="entry name" value="CAT-like_dom_sf"/>
</dbReference>
<dbReference type="InterPro" id="IPR020806">
    <property type="entry name" value="PKS_PP-bd"/>
</dbReference>
<dbReference type="InterPro" id="IPR042099">
    <property type="entry name" value="ANL_N_sf"/>
</dbReference>
<dbReference type="Pfam" id="PF14765">
    <property type="entry name" value="PS-DH"/>
    <property type="match status" value="1"/>
</dbReference>
<evidence type="ECO:0000313" key="12">
    <source>
        <dbReference type="EMBL" id="MDX3706566.1"/>
    </source>
</evidence>
<dbReference type="Gene3D" id="3.10.129.110">
    <property type="entry name" value="Polyketide synthase dehydratase"/>
    <property type="match status" value="1"/>
</dbReference>
<dbReference type="SMART" id="SM00823">
    <property type="entry name" value="PKS_PP"/>
    <property type="match status" value="5"/>
</dbReference>
<feature type="compositionally biased region" description="Basic and acidic residues" evidence="8">
    <location>
        <begin position="4212"/>
        <end position="4225"/>
    </location>
</feature>
<dbReference type="PROSITE" id="PS52019">
    <property type="entry name" value="PKS_MFAS_DH"/>
    <property type="match status" value="1"/>
</dbReference>